<reference evidence="1 2" key="1">
    <citation type="journal article" date="2018" name="Sci. Rep.">
        <title>Genomic signatures of local adaptation to the degree of environmental predictability in rotifers.</title>
        <authorList>
            <person name="Franch-Gras L."/>
            <person name="Hahn C."/>
            <person name="Garcia-Roger E.M."/>
            <person name="Carmona M.J."/>
            <person name="Serra M."/>
            <person name="Gomez A."/>
        </authorList>
    </citation>
    <scope>NUCLEOTIDE SEQUENCE [LARGE SCALE GENOMIC DNA]</scope>
    <source>
        <strain evidence="1">HYR1</strain>
    </source>
</reference>
<evidence type="ECO:0000313" key="2">
    <source>
        <dbReference type="Proteomes" id="UP000276133"/>
    </source>
</evidence>
<keyword evidence="2" id="KW-1185">Reference proteome</keyword>
<sequence>MSDDAESFARDKDHLLSSKLVLPNIVDFWPKCVSVVHIEKIKANLHKYRQRFFLKLNQELTMENFFSCLSSFPNHHRLNSFHRKSFIANFQKIVWYCTWLRNRNIFLGCIFLNQMN</sequence>
<accession>A0A3M7S3T6</accession>
<dbReference type="AlphaFoldDB" id="A0A3M7S3T6"/>
<protein>
    <submittedName>
        <fullName evidence="1">Uncharacterized protein</fullName>
    </submittedName>
</protein>
<comment type="caution">
    <text evidence="1">The sequence shown here is derived from an EMBL/GenBank/DDBJ whole genome shotgun (WGS) entry which is preliminary data.</text>
</comment>
<name>A0A3M7S3T6_BRAPC</name>
<dbReference type="Proteomes" id="UP000276133">
    <property type="component" value="Unassembled WGS sequence"/>
</dbReference>
<proteinExistence type="predicted"/>
<gene>
    <name evidence="1" type="ORF">BpHYR1_054331</name>
</gene>
<evidence type="ECO:0000313" key="1">
    <source>
        <dbReference type="EMBL" id="RNA30483.1"/>
    </source>
</evidence>
<organism evidence="1 2">
    <name type="scientific">Brachionus plicatilis</name>
    <name type="common">Marine rotifer</name>
    <name type="synonym">Brachionus muelleri</name>
    <dbReference type="NCBI Taxonomy" id="10195"/>
    <lineage>
        <taxon>Eukaryota</taxon>
        <taxon>Metazoa</taxon>
        <taxon>Spiralia</taxon>
        <taxon>Gnathifera</taxon>
        <taxon>Rotifera</taxon>
        <taxon>Eurotatoria</taxon>
        <taxon>Monogononta</taxon>
        <taxon>Pseudotrocha</taxon>
        <taxon>Ploima</taxon>
        <taxon>Brachionidae</taxon>
        <taxon>Brachionus</taxon>
    </lineage>
</organism>
<dbReference type="EMBL" id="REGN01002084">
    <property type="protein sequence ID" value="RNA30483.1"/>
    <property type="molecule type" value="Genomic_DNA"/>
</dbReference>